<reference evidence="1" key="2">
    <citation type="journal article" date="2015" name="Data Brief">
        <title>Shoot transcriptome of the giant reed, Arundo donax.</title>
        <authorList>
            <person name="Barrero R.A."/>
            <person name="Guerrero F.D."/>
            <person name="Moolhuijzen P."/>
            <person name="Goolsby J.A."/>
            <person name="Tidwell J."/>
            <person name="Bellgard S.E."/>
            <person name="Bellgard M.I."/>
        </authorList>
    </citation>
    <scope>NUCLEOTIDE SEQUENCE</scope>
    <source>
        <tissue evidence="1">Shoot tissue taken approximately 20 cm above the soil surface</tissue>
    </source>
</reference>
<dbReference type="EMBL" id="GBRH01182812">
    <property type="protein sequence ID" value="JAE15084.1"/>
    <property type="molecule type" value="Transcribed_RNA"/>
</dbReference>
<sequence length="49" mass="5679">MENAQVVSRLQIHTEKKNSFVVRIIWTRSTTIKKMVASSKQVSKLVFET</sequence>
<accession>A0A0A9FV14</accession>
<reference evidence="1" key="1">
    <citation type="submission" date="2014-09" db="EMBL/GenBank/DDBJ databases">
        <authorList>
            <person name="Magalhaes I.L.F."/>
            <person name="Oliveira U."/>
            <person name="Santos F.R."/>
            <person name="Vidigal T.H.D.A."/>
            <person name="Brescovit A.D."/>
            <person name="Santos A.J."/>
        </authorList>
    </citation>
    <scope>NUCLEOTIDE SEQUENCE</scope>
    <source>
        <tissue evidence="1">Shoot tissue taken approximately 20 cm above the soil surface</tissue>
    </source>
</reference>
<dbReference type="AlphaFoldDB" id="A0A0A9FV14"/>
<name>A0A0A9FV14_ARUDO</name>
<evidence type="ECO:0000313" key="1">
    <source>
        <dbReference type="EMBL" id="JAE15084.1"/>
    </source>
</evidence>
<protein>
    <submittedName>
        <fullName evidence="1">Uncharacterized protein</fullName>
    </submittedName>
</protein>
<organism evidence="1">
    <name type="scientific">Arundo donax</name>
    <name type="common">Giant reed</name>
    <name type="synonym">Donax arundinaceus</name>
    <dbReference type="NCBI Taxonomy" id="35708"/>
    <lineage>
        <taxon>Eukaryota</taxon>
        <taxon>Viridiplantae</taxon>
        <taxon>Streptophyta</taxon>
        <taxon>Embryophyta</taxon>
        <taxon>Tracheophyta</taxon>
        <taxon>Spermatophyta</taxon>
        <taxon>Magnoliopsida</taxon>
        <taxon>Liliopsida</taxon>
        <taxon>Poales</taxon>
        <taxon>Poaceae</taxon>
        <taxon>PACMAD clade</taxon>
        <taxon>Arundinoideae</taxon>
        <taxon>Arundineae</taxon>
        <taxon>Arundo</taxon>
    </lineage>
</organism>
<proteinExistence type="predicted"/>